<reference evidence="5" key="1">
    <citation type="submission" date="2014-05" db="EMBL/GenBank/DDBJ databases">
        <title>Genome sequence of Mycobacterium aromaticivorans strain JS19b1T (= DSM 45407T).</title>
        <authorList>
            <person name="Kwak Y."/>
            <person name="Park G.-S."/>
            <person name="Li Q.X."/>
            <person name="Lee S.-E."/>
            <person name="Shin J.-H."/>
        </authorList>
    </citation>
    <scope>NUCLEOTIDE SEQUENCE [LARGE SCALE GENOMIC DNA]</scope>
    <source>
        <strain evidence="5">JS19b1</strain>
    </source>
</reference>
<dbReference type="CDD" id="cd07989">
    <property type="entry name" value="LPLAT_AGPAT-like"/>
    <property type="match status" value="1"/>
</dbReference>
<dbReference type="eggNOG" id="COG0204">
    <property type="taxonomic scope" value="Bacteria"/>
</dbReference>
<dbReference type="RefSeq" id="WP_036342010.1">
    <property type="nucleotide sequence ID" value="NZ_JALN02000001.1"/>
</dbReference>
<feature type="domain" description="Phospholipid/glycerol acyltransferase" evidence="4">
    <location>
        <begin position="37"/>
        <end position="151"/>
    </location>
</feature>
<sequence>MEPVFRSLEILASMAVRAVGSTITFEGLDNIPARGGAVVAINHTGYVDFLPAALGTRQRRRRIRFMIKAEMQNVRTVNFLIKHTGTIPVNRAAGADAYAAAVRALRAGELVGVYPEATISRAFVLKDFKSGAARMALEAQVPIVPCIVWGAHRVWTKDHPKRLGRSKTPFTVRYGRALPPVGTARDLEGALREQMSTILREVQLAYPHPAGEYWVPAELGGGAPTLDEAKRRDEAELAERARRTGERR</sequence>
<evidence type="ECO:0000313" key="5">
    <source>
        <dbReference type="EMBL" id="KDE99683.1"/>
    </source>
</evidence>
<keyword evidence="2 5" id="KW-0012">Acyltransferase</keyword>
<dbReference type="EMBL" id="JALN02000001">
    <property type="protein sequence ID" value="KDE99683.1"/>
    <property type="molecule type" value="Genomic_DNA"/>
</dbReference>
<dbReference type="AlphaFoldDB" id="A0A064CLT8"/>
<feature type="compositionally biased region" description="Basic and acidic residues" evidence="3">
    <location>
        <begin position="227"/>
        <end position="248"/>
    </location>
</feature>
<dbReference type="InterPro" id="IPR002123">
    <property type="entry name" value="Plipid/glycerol_acylTrfase"/>
</dbReference>
<dbReference type="OrthoDB" id="3210041at2"/>
<protein>
    <submittedName>
        <fullName evidence="5">Acyltransferase</fullName>
    </submittedName>
</protein>
<name>A0A064CLT8_9MYCO</name>
<dbReference type="SUPFAM" id="SSF69593">
    <property type="entry name" value="Glycerol-3-phosphate (1)-acyltransferase"/>
    <property type="match status" value="1"/>
</dbReference>
<dbReference type="Pfam" id="PF01553">
    <property type="entry name" value="Acyltransferase"/>
    <property type="match status" value="1"/>
</dbReference>
<dbReference type="GO" id="GO:0006654">
    <property type="term" value="P:phosphatidic acid biosynthetic process"/>
    <property type="evidence" value="ECO:0007669"/>
    <property type="project" value="TreeGrafter"/>
</dbReference>
<feature type="region of interest" description="Disordered" evidence="3">
    <location>
        <begin position="223"/>
        <end position="248"/>
    </location>
</feature>
<evidence type="ECO:0000256" key="2">
    <source>
        <dbReference type="ARBA" id="ARBA00023315"/>
    </source>
</evidence>
<dbReference type="Proteomes" id="UP000022835">
    <property type="component" value="Unassembled WGS sequence"/>
</dbReference>
<organism evidence="5 6">
    <name type="scientific">Mycolicibacterium aromaticivorans JS19b1 = JCM 16368</name>
    <dbReference type="NCBI Taxonomy" id="1440774"/>
    <lineage>
        <taxon>Bacteria</taxon>
        <taxon>Bacillati</taxon>
        <taxon>Actinomycetota</taxon>
        <taxon>Actinomycetes</taxon>
        <taxon>Mycobacteriales</taxon>
        <taxon>Mycobacteriaceae</taxon>
        <taxon>Mycolicibacterium</taxon>
    </lineage>
</organism>
<dbReference type="PANTHER" id="PTHR10434">
    <property type="entry name" value="1-ACYL-SN-GLYCEROL-3-PHOSPHATE ACYLTRANSFERASE"/>
    <property type="match status" value="1"/>
</dbReference>
<proteinExistence type="predicted"/>
<evidence type="ECO:0000256" key="3">
    <source>
        <dbReference type="SAM" id="MobiDB-lite"/>
    </source>
</evidence>
<evidence type="ECO:0000256" key="1">
    <source>
        <dbReference type="ARBA" id="ARBA00022679"/>
    </source>
</evidence>
<dbReference type="PANTHER" id="PTHR10434:SF55">
    <property type="entry name" value="POSSIBLE ACYLTRANSFERASE"/>
    <property type="match status" value="1"/>
</dbReference>
<keyword evidence="6" id="KW-1185">Reference proteome</keyword>
<keyword evidence="1" id="KW-0808">Transferase</keyword>
<comment type="caution">
    <text evidence="5">The sequence shown here is derived from an EMBL/GenBank/DDBJ whole genome shotgun (WGS) entry which is preliminary data.</text>
</comment>
<dbReference type="SMART" id="SM00563">
    <property type="entry name" value="PlsC"/>
    <property type="match status" value="1"/>
</dbReference>
<dbReference type="GO" id="GO:0005886">
    <property type="term" value="C:plasma membrane"/>
    <property type="evidence" value="ECO:0007669"/>
    <property type="project" value="TreeGrafter"/>
</dbReference>
<gene>
    <name evidence="5" type="ORF">Y900_012220</name>
</gene>
<accession>A0A064CLT8</accession>
<evidence type="ECO:0000259" key="4">
    <source>
        <dbReference type="SMART" id="SM00563"/>
    </source>
</evidence>
<evidence type="ECO:0000313" key="6">
    <source>
        <dbReference type="Proteomes" id="UP000022835"/>
    </source>
</evidence>
<dbReference type="STRING" id="1440774.Y900_012220"/>
<dbReference type="GO" id="GO:0003841">
    <property type="term" value="F:1-acylglycerol-3-phosphate O-acyltransferase activity"/>
    <property type="evidence" value="ECO:0007669"/>
    <property type="project" value="TreeGrafter"/>
</dbReference>